<accession>A0ABW0VHK1</accession>
<feature type="region of interest" description="Disordered" evidence="1">
    <location>
        <begin position="121"/>
        <end position="149"/>
    </location>
</feature>
<evidence type="ECO:0000256" key="1">
    <source>
        <dbReference type="SAM" id="MobiDB-lite"/>
    </source>
</evidence>
<organism evidence="2 3">
    <name type="scientific">Kitasatospora cinereorecta</name>
    <dbReference type="NCBI Taxonomy" id="285560"/>
    <lineage>
        <taxon>Bacteria</taxon>
        <taxon>Bacillati</taxon>
        <taxon>Actinomycetota</taxon>
        <taxon>Actinomycetes</taxon>
        <taxon>Kitasatosporales</taxon>
        <taxon>Streptomycetaceae</taxon>
        <taxon>Kitasatospora</taxon>
    </lineage>
</organism>
<reference evidence="3" key="1">
    <citation type="journal article" date="2019" name="Int. J. Syst. Evol. Microbiol.">
        <title>The Global Catalogue of Microorganisms (GCM) 10K type strain sequencing project: providing services to taxonomists for standard genome sequencing and annotation.</title>
        <authorList>
            <consortium name="The Broad Institute Genomics Platform"/>
            <consortium name="The Broad Institute Genome Sequencing Center for Infectious Disease"/>
            <person name="Wu L."/>
            <person name="Ma J."/>
        </authorList>
    </citation>
    <scope>NUCLEOTIDE SEQUENCE [LARGE SCALE GENOMIC DNA]</scope>
    <source>
        <strain evidence="3">CGMCC 4.1622</strain>
    </source>
</reference>
<protein>
    <submittedName>
        <fullName evidence="2">Uncharacterized protein</fullName>
    </submittedName>
</protein>
<name>A0ABW0VHK1_9ACTN</name>
<dbReference type="EMBL" id="JBHSOC010000068">
    <property type="protein sequence ID" value="MFC5645345.1"/>
    <property type="molecule type" value="Genomic_DNA"/>
</dbReference>
<comment type="caution">
    <text evidence="2">The sequence shown here is derived from an EMBL/GenBank/DDBJ whole genome shotgun (WGS) entry which is preliminary data.</text>
</comment>
<feature type="compositionally biased region" description="Basic and acidic residues" evidence="1">
    <location>
        <begin position="121"/>
        <end position="146"/>
    </location>
</feature>
<gene>
    <name evidence="2" type="ORF">ACFPZF_28845</name>
</gene>
<sequence length="289" mass="34162">MAYWKDDLWNSTWASWQQWWDTRDHNASDAVQRRRDCHAIERIIGRYIDGPLSADDVQQWIIDWSHEWYTRDSSGWQWTRSHREGKEDYEKFGDGVGEPRKLPGWVMAIGEKHLREAEKEIRREAENRKRRNEEEKRHEREHERKMTPRRRKVGDTIVSIITGCAEGEEYLLLGKIALLLFAQEPDEREKILDLYKAWRDCENEPFAPGPDQIMAEIRRVERSGDPQIVEVETPKSPVIMHGPRRGIESGVVAMSRRMNQWIRDQEQASAIAKALHPEPEWGHGHDPSW</sequence>
<dbReference type="RefSeq" id="WP_346148422.1">
    <property type="nucleotide sequence ID" value="NZ_BAAAUA010000049.1"/>
</dbReference>
<proteinExistence type="predicted"/>
<evidence type="ECO:0000313" key="3">
    <source>
        <dbReference type="Proteomes" id="UP001596066"/>
    </source>
</evidence>
<dbReference type="Proteomes" id="UP001596066">
    <property type="component" value="Unassembled WGS sequence"/>
</dbReference>
<keyword evidence="3" id="KW-1185">Reference proteome</keyword>
<evidence type="ECO:0000313" key="2">
    <source>
        <dbReference type="EMBL" id="MFC5645345.1"/>
    </source>
</evidence>